<evidence type="ECO:0000313" key="20">
    <source>
        <dbReference type="Proteomes" id="UP001501094"/>
    </source>
</evidence>
<dbReference type="GO" id="GO:0016301">
    <property type="term" value="F:kinase activity"/>
    <property type="evidence" value="ECO:0007669"/>
    <property type="project" value="UniProtKB-KW"/>
</dbReference>
<evidence type="ECO:0000256" key="12">
    <source>
        <dbReference type="ARBA" id="ARBA00023012"/>
    </source>
</evidence>
<evidence type="ECO:0000256" key="9">
    <source>
        <dbReference type="ARBA" id="ARBA00022723"/>
    </source>
</evidence>
<feature type="transmembrane region" description="Helical" evidence="17">
    <location>
        <begin position="53"/>
        <end position="71"/>
    </location>
</feature>
<feature type="transmembrane region" description="Helical" evidence="17">
    <location>
        <begin position="83"/>
        <end position="112"/>
    </location>
</feature>
<dbReference type="InterPro" id="IPR036890">
    <property type="entry name" value="HATPase_C_sf"/>
</dbReference>
<dbReference type="InterPro" id="IPR004358">
    <property type="entry name" value="Sig_transdc_His_kin-like_C"/>
</dbReference>
<dbReference type="EC" id="2.7.13.3" evidence="4"/>
<dbReference type="InterPro" id="IPR003594">
    <property type="entry name" value="HATPase_dom"/>
</dbReference>
<reference evidence="20" key="1">
    <citation type="journal article" date="2019" name="Int. J. Syst. Evol. Microbiol.">
        <title>The Global Catalogue of Microorganisms (GCM) 10K type strain sequencing project: providing services to taxonomists for standard genome sequencing and annotation.</title>
        <authorList>
            <consortium name="The Broad Institute Genomics Platform"/>
            <consortium name="The Broad Institute Genome Sequencing Center for Infectious Disease"/>
            <person name="Wu L."/>
            <person name="Ma J."/>
        </authorList>
    </citation>
    <scope>NUCLEOTIDE SEQUENCE [LARGE SCALE GENOMIC DNA]</scope>
    <source>
        <strain evidence="20">JCM 14326</strain>
    </source>
</reference>
<dbReference type="PROSITE" id="PS50109">
    <property type="entry name" value="HIS_KIN"/>
    <property type="match status" value="1"/>
</dbReference>
<keyword evidence="20" id="KW-1185">Reference proteome</keyword>
<evidence type="ECO:0000256" key="17">
    <source>
        <dbReference type="SAM" id="Phobius"/>
    </source>
</evidence>
<evidence type="ECO:0000256" key="4">
    <source>
        <dbReference type="ARBA" id="ARBA00012438"/>
    </source>
</evidence>
<keyword evidence="12" id="KW-0902">Two-component regulatory system</keyword>
<evidence type="ECO:0000256" key="11">
    <source>
        <dbReference type="ARBA" id="ARBA00023004"/>
    </source>
</evidence>
<keyword evidence="10 19" id="KW-0418">Kinase</keyword>
<dbReference type="PRINTS" id="PR00344">
    <property type="entry name" value="BCTRLSENSOR"/>
</dbReference>
<evidence type="ECO:0000256" key="5">
    <source>
        <dbReference type="ARBA" id="ARBA00017322"/>
    </source>
</evidence>
<comment type="subcellular location">
    <subcellularLocation>
        <location evidence="3">Cytoplasm</location>
    </subcellularLocation>
</comment>
<feature type="transmembrane region" description="Helical" evidence="17">
    <location>
        <begin position="26"/>
        <end position="46"/>
    </location>
</feature>
<dbReference type="PANTHER" id="PTHR24421">
    <property type="entry name" value="NITRATE/NITRITE SENSOR PROTEIN NARX-RELATED"/>
    <property type="match status" value="1"/>
</dbReference>
<dbReference type="InterPro" id="IPR017205">
    <property type="entry name" value="Sig_transdc_His_kinase_ChrS"/>
</dbReference>
<protein>
    <recommendedName>
        <fullName evidence="5">Oxygen sensor histidine kinase NreB</fullName>
        <ecNumber evidence="4">2.7.13.3</ecNumber>
    </recommendedName>
    <alternativeName>
        <fullName evidence="15">Nitrogen regulation protein B</fullName>
    </alternativeName>
</protein>
<evidence type="ECO:0000256" key="14">
    <source>
        <dbReference type="ARBA" id="ARBA00024827"/>
    </source>
</evidence>
<dbReference type="Pfam" id="PF02518">
    <property type="entry name" value="HATPase_c"/>
    <property type="match status" value="1"/>
</dbReference>
<keyword evidence="7" id="KW-0963">Cytoplasm</keyword>
<feature type="region of interest" description="Disordered" evidence="16">
    <location>
        <begin position="391"/>
        <end position="469"/>
    </location>
</feature>
<dbReference type="CDD" id="cd16917">
    <property type="entry name" value="HATPase_UhpB-NarQ-NarX-like"/>
    <property type="match status" value="1"/>
</dbReference>
<dbReference type="SMART" id="SM00387">
    <property type="entry name" value="HATPase_c"/>
    <property type="match status" value="1"/>
</dbReference>
<dbReference type="InterPro" id="IPR005467">
    <property type="entry name" value="His_kinase_dom"/>
</dbReference>
<feature type="domain" description="Histidine kinase" evidence="18">
    <location>
        <begin position="318"/>
        <end position="407"/>
    </location>
</feature>
<keyword evidence="6" id="KW-0004">4Fe-4S</keyword>
<evidence type="ECO:0000256" key="16">
    <source>
        <dbReference type="SAM" id="MobiDB-lite"/>
    </source>
</evidence>
<dbReference type="Pfam" id="PF07730">
    <property type="entry name" value="HisKA_3"/>
    <property type="match status" value="1"/>
</dbReference>
<feature type="compositionally biased region" description="Low complexity" evidence="16">
    <location>
        <begin position="444"/>
        <end position="455"/>
    </location>
</feature>
<feature type="transmembrane region" description="Helical" evidence="17">
    <location>
        <begin position="124"/>
        <end position="146"/>
    </location>
</feature>
<comment type="function">
    <text evidence="14">Member of the two-component regulatory system NreB/NreC involved in the control of dissimilatory nitrate/nitrite reduction in response to oxygen. NreB functions as a direct oxygen sensor histidine kinase which is autophosphorylated, in the absence of oxygen, probably at the conserved histidine residue, and transfers its phosphate group probably to a conserved aspartate residue of NreC. NreB/NreC activates the expression of the nitrate (narGHJI) and nitrite (nir) reductase operons, as well as the putative nitrate transporter gene narT.</text>
</comment>
<comment type="catalytic activity">
    <reaction evidence="1">
        <text>ATP + protein L-histidine = ADP + protein N-phospho-L-histidine.</text>
        <dbReference type="EC" id="2.7.13.3"/>
    </reaction>
</comment>
<dbReference type="InterPro" id="IPR050482">
    <property type="entry name" value="Sensor_HK_TwoCompSys"/>
</dbReference>
<evidence type="ECO:0000256" key="3">
    <source>
        <dbReference type="ARBA" id="ARBA00004496"/>
    </source>
</evidence>
<dbReference type="PANTHER" id="PTHR24421:SF62">
    <property type="entry name" value="SENSORY TRANSDUCTION HISTIDINE KINASE"/>
    <property type="match status" value="1"/>
</dbReference>
<feature type="transmembrane region" description="Helical" evidence="17">
    <location>
        <begin position="152"/>
        <end position="174"/>
    </location>
</feature>
<keyword evidence="13" id="KW-0411">Iron-sulfur</keyword>
<dbReference type="Gene3D" id="1.20.5.1930">
    <property type="match status" value="1"/>
</dbReference>
<dbReference type="Proteomes" id="UP001501094">
    <property type="component" value="Unassembled WGS sequence"/>
</dbReference>
<proteinExistence type="predicted"/>
<dbReference type="RefSeq" id="WP_344105321.1">
    <property type="nucleotide sequence ID" value="NZ_BAAANL010000008.1"/>
</dbReference>
<accession>A0ABP4ZWJ4</accession>
<dbReference type="PIRSF" id="PIRSF037434">
    <property type="entry name" value="STHK_ChrS"/>
    <property type="match status" value="1"/>
</dbReference>
<keyword evidence="17" id="KW-1133">Transmembrane helix</keyword>
<evidence type="ECO:0000256" key="2">
    <source>
        <dbReference type="ARBA" id="ARBA00001966"/>
    </source>
</evidence>
<keyword evidence="17" id="KW-0472">Membrane</keyword>
<keyword evidence="8" id="KW-0808">Transferase</keyword>
<evidence type="ECO:0000256" key="1">
    <source>
        <dbReference type="ARBA" id="ARBA00000085"/>
    </source>
</evidence>
<evidence type="ECO:0000256" key="13">
    <source>
        <dbReference type="ARBA" id="ARBA00023014"/>
    </source>
</evidence>
<evidence type="ECO:0000256" key="8">
    <source>
        <dbReference type="ARBA" id="ARBA00022679"/>
    </source>
</evidence>
<dbReference type="EMBL" id="BAAANL010000008">
    <property type="protein sequence ID" value="GAA1872131.1"/>
    <property type="molecule type" value="Genomic_DNA"/>
</dbReference>
<comment type="cofactor">
    <cofactor evidence="2">
        <name>[4Fe-4S] cluster</name>
        <dbReference type="ChEBI" id="CHEBI:49883"/>
    </cofactor>
</comment>
<keyword evidence="11" id="KW-0408">Iron</keyword>
<evidence type="ECO:0000259" key="18">
    <source>
        <dbReference type="PROSITE" id="PS50109"/>
    </source>
</evidence>
<name>A0ABP4ZWJ4_9MICO</name>
<dbReference type="SUPFAM" id="SSF55874">
    <property type="entry name" value="ATPase domain of HSP90 chaperone/DNA topoisomerase II/histidine kinase"/>
    <property type="match status" value="1"/>
</dbReference>
<comment type="caution">
    <text evidence="19">The sequence shown here is derived from an EMBL/GenBank/DDBJ whole genome shotgun (WGS) entry which is preliminary data.</text>
</comment>
<evidence type="ECO:0000313" key="19">
    <source>
        <dbReference type="EMBL" id="GAA1872131.1"/>
    </source>
</evidence>
<dbReference type="Gene3D" id="3.30.565.10">
    <property type="entry name" value="Histidine kinase-like ATPase, C-terminal domain"/>
    <property type="match status" value="1"/>
</dbReference>
<evidence type="ECO:0000256" key="6">
    <source>
        <dbReference type="ARBA" id="ARBA00022485"/>
    </source>
</evidence>
<keyword evidence="9" id="KW-0479">Metal-binding</keyword>
<keyword evidence="17" id="KW-0812">Transmembrane</keyword>
<evidence type="ECO:0000256" key="10">
    <source>
        <dbReference type="ARBA" id="ARBA00022777"/>
    </source>
</evidence>
<evidence type="ECO:0000256" key="7">
    <source>
        <dbReference type="ARBA" id="ARBA00022490"/>
    </source>
</evidence>
<evidence type="ECO:0000256" key="15">
    <source>
        <dbReference type="ARBA" id="ARBA00030800"/>
    </source>
</evidence>
<gene>
    <name evidence="19" type="ORF">GCM10009751_34350</name>
</gene>
<sequence>MTVDQQHDDAPPAPGGPYAGWARVVIWWHLAFWTVLGLTAAQIVLVGVRGLDLAVAYGALAAMGLAYLVWGHRAASGRDQTKAYLYLAVCVIAIGIALTRTGDASFLLFVLFAQCWMLLDRQSASIVTSVILAGSVAAGTFTRVGVSRETLLVIPAQLAVVLVFAVGLGIFMGWTMRRGEEHARLVAELRTAQDALATFHHTAGVEAERARIAREIHDTLAQGFMSVVTQTQAASVALGRDDLEVVGERLWLIEDTARDNLAEARALVAAFAPAPLQGSSLGEALTRAVRRFGAETDIEGVLTVDGALMLPPSAEVVLLRVAQEALANVRRHADASQVDVRLVATAHTVRLEVSDDGRGLPADFGPGSEGFGLAGMRERVTSAGGHLSIASRDGGGTTLAASLPLADGHGTPAGAPGPGTPAGPRALADTGMHGTSAGAGGYALGPPADPGADGDPPGPSTRADTKETG</sequence>
<dbReference type="InterPro" id="IPR011712">
    <property type="entry name" value="Sig_transdc_His_kin_sub3_dim/P"/>
</dbReference>
<organism evidence="19 20">
    <name type="scientific">Myceligenerans crystallogenes</name>
    <dbReference type="NCBI Taxonomy" id="316335"/>
    <lineage>
        <taxon>Bacteria</taxon>
        <taxon>Bacillati</taxon>
        <taxon>Actinomycetota</taxon>
        <taxon>Actinomycetes</taxon>
        <taxon>Micrococcales</taxon>
        <taxon>Promicromonosporaceae</taxon>
        <taxon>Myceligenerans</taxon>
    </lineage>
</organism>